<organism evidence="4 5">
    <name type="scientific">Aporhodopirellula aestuarii</name>
    <dbReference type="NCBI Taxonomy" id="2950107"/>
    <lineage>
        <taxon>Bacteria</taxon>
        <taxon>Pseudomonadati</taxon>
        <taxon>Planctomycetota</taxon>
        <taxon>Planctomycetia</taxon>
        <taxon>Pirellulales</taxon>
        <taxon>Pirellulaceae</taxon>
        <taxon>Aporhodopirellula</taxon>
    </lineage>
</organism>
<evidence type="ECO:0000259" key="3">
    <source>
        <dbReference type="Pfam" id="PF14240"/>
    </source>
</evidence>
<feature type="signal peptide" evidence="2">
    <location>
        <begin position="1"/>
        <end position="23"/>
    </location>
</feature>
<comment type="caution">
    <text evidence="4">The sequence shown here is derived from an EMBL/GenBank/DDBJ whole genome shotgun (WGS) entry which is preliminary data.</text>
</comment>
<accession>A0ABT0TZE7</accession>
<proteinExistence type="predicted"/>
<dbReference type="EMBL" id="JAMQBK010000014">
    <property type="protein sequence ID" value="MCM2369866.1"/>
    <property type="molecule type" value="Genomic_DNA"/>
</dbReference>
<feature type="domain" description="YHYH" evidence="3">
    <location>
        <begin position="94"/>
        <end position="288"/>
    </location>
</feature>
<dbReference type="InterPro" id="IPR025924">
    <property type="entry name" value="YHYH_dom"/>
</dbReference>
<name>A0ABT0TZE7_9BACT</name>
<feature type="chain" id="PRO_5045995407" evidence="2">
    <location>
        <begin position="24"/>
        <end position="415"/>
    </location>
</feature>
<protein>
    <submittedName>
        <fullName evidence="4">YHYH protein</fullName>
    </submittedName>
</protein>
<reference evidence="4 5" key="1">
    <citation type="journal article" date="2022" name="Syst. Appl. Microbiol.">
        <title>Rhodopirellula aestuarii sp. nov., a novel member of the genus Rhodopirellula isolated from brackish sediments collected in the Tagus River estuary, Portugal.</title>
        <authorList>
            <person name="Vitorino I.R."/>
            <person name="Klimek D."/>
            <person name="Calusinska M."/>
            <person name="Lobo-da-Cunha A."/>
            <person name="Vasconcelos V."/>
            <person name="Lage O.M."/>
        </authorList>
    </citation>
    <scope>NUCLEOTIDE SEQUENCE [LARGE SCALE GENOMIC DNA]</scope>
    <source>
        <strain evidence="4 5">ICT_H3.1</strain>
    </source>
</reference>
<feature type="region of interest" description="Disordered" evidence="1">
    <location>
        <begin position="292"/>
        <end position="336"/>
    </location>
</feature>
<evidence type="ECO:0000256" key="2">
    <source>
        <dbReference type="SAM" id="SignalP"/>
    </source>
</evidence>
<keyword evidence="5" id="KW-1185">Reference proteome</keyword>
<feature type="compositionally biased region" description="Gly residues" evidence="1">
    <location>
        <begin position="311"/>
        <end position="321"/>
    </location>
</feature>
<keyword evidence="2" id="KW-0732">Signal</keyword>
<evidence type="ECO:0000313" key="5">
    <source>
        <dbReference type="Proteomes" id="UP001202961"/>
    </source>
</evidence>
<sequence>MKRSLIMPGLAALGVGVAAIAIAQQPPPPRLHTMTKRSVLKPVPATSTPNIKSEVSIEIVGRERIIRANGIPNHKTGVFPNRGNPNRITPQRHEYRVPADPQVADRITPMHGEFGVAINGVPFDPGAGEFYDGEPGWQYEPLSGAIALGIDVSHAHVQPTGKYHYHGLPTGLIDSVEVKAGEHSPLIGWAADGFPMYVVYGYQDPQNPASAVVKLKSSYQLKQGNRPGGNAPGGKYDGTFVRDYEYVAGSGDLDECNGRFAVTPEYPDGTYVYFLTEEWPVVPRCYRGTPSSDFRHGRGSSGPNPRDPGLSGAGERGGYGDQGRMRLGPPGAHPMPPTPGQVLPTFVREALNLTSQQISQLDALQATVNQRLDSILTEKQKEHMRQLGPPNGPPGGHPGFGGPGLGGPTPMRVDD</sequence>
<evidence type="ECO:0000256" key="1">
    <source>
        <dbReference type="SAM" id="MobiDB-lite"/>
    </source>
</evidence>
<dbReference type="Proteomes" id="UP001202961">
    <property type="component" value="Unassembled WGS sequence"/>
</dbReference>
<dbReference type="RefSeq" id="WP_250927537.1">
    <property type="nucleotide sequence ID" value="NZ_JAMQBK010000014.1"/>
</dbReference>
<feature type="region of interest" description="Disordered" evidence="1">
    <location>
        <begin position="379"/>
        <end position="415"/>
    </location>
</feature>
<dbReference type="Pfam" id="PF14240">
    <property type="entry name" value="YHYH"/>
    <property type="match status" value="1"/>
</dbReference>
<feature type="compositionally biased region" description="Gly residues" evidence="1">
    <location>
        <begin position="397"/>
        <end position="407"/>
    </location>
</feature>
<gene>
    <name evidence="4" type="ORF">NB063_04440</name>
</gene>
<evidence type="ECO:0000313" key="4">
    <source>
        <dbReference type="EMBL" id="MCM2369866.1"/>
    </source>
</evidence>